<dbReference type="AlphaFoldDB" id="A0A0C1CCS3"/>
<name>A0A0C1CCS3_9BACT</name>
<dbReference type="Proteomes" id="UP000031307">
    <property type="component" value="Unassembled WGS sequence"/>
</dbReference>
<dbReference type="EMBL" id="JSAM01000010">
    <property type="protein sequence ID" value="KIA78665.1"/>
    <property type="molecule type" value="Genomic_DNA"/>
</dbReference>
<evidence type="ECO:0000313" key="3">
    <source>
        <dbReference type="Proteomes" id="UP000031307"/>
    </source>
</evidence>
<dbReference type="RefSeq" id="WP_006341371.1">
    <property type="nucleotide sequence ID" value="NZ_BAWW01000057.1"/>
</dbReference>
<feature type="transmembrane region" description="Helical" evidence="1">
    <location>
        <begin position="96"/>
        <end position="118"/>
    </location>
</feature>
<comment type="caution">
    <text evidence="2">The sequence shown here is derived from an EMBL/GenBank/DDBJ whole genome shotgun (WGS) entry which is preliminary data.</text>
</comment>
<feature type="transmembrane region" description="Helical" evidence="1">
    <location>
        <begin position="170"/>
        <end position="192"/>
    </location>
</feature>
<proteinExistence type="predicted"/>
<protein>
    <recommendedName>
        <fullName evidence="4">Transmembrane protein</fullName>
    </recommendedName>
</protein>
<feature type="transmembrane region" description="Helical" evidence="1">
    <location>
        <begin position="6"/>
        <end position="24"/>
    </location>
</feature>
<evidence type="ECO:0000256" key="1">
    <source>
        <dbReference type="SAM" id="Phobius"/>
    </source>
</evidence>
<evidence type="ECO:0000313" key="2">
    <source>
        <dbReference type="EMBL" id="KIA78665.1"/>
    </source>
</evidence>
<sequence length="212" mass="24673">MSLNECLNIGYWFIALGFLGVACYELKKWFNRKVDVLQEQFIHDLSLDCNQTAEQQEKIQSELSIRKKWLKTFTIINLLNWLDKLLLIFFSLSSNAVAFILSEFFLTLIFMAVSGFVFWRIWIKQGTWLLMLNAIMGCLFSPIALIALSLKFMFSMINNGILGLYNAEDFALFTSGVFMYYSIHYGICCWELRKINYAARKQKKVLKLATVT</sequence>
<keyword evidence="1" id="KW-0472">Membrane</keyword>
<keyword evidence="1" id="KW-1133">Transmembrane helix</keyword>
<dbReference type="PATRIC" id="fig|83552.4.peg.99"/>
<organism evidence="2 3">
    <name type="scientific">Parachlamydia acanthamoebae</name>
    <dbReference type="NCBI Taxonomy" id="83552"/>
    <lineage>
        <taxon>Bacteria</taxon>
        <taxon>Pseudomonadati</taxon>
        <taxon>Chlamydiota</taxon>
        <taxon>Chlamydiia</taxon>
        <taxon>Parachlamydiales</taxon>
        <taxon>Parachlamydiaceae</taxon>
        <taxon>Parachlamydia</taxon>
    </lineage>
</organism>
<gene>
    <name evidence="2" type="ORF">DB43_DP00220</name>
</gene>
<keyword evidence="1" id="KW-0812">Transmembrane</keyword>
<evidence type="ECO:0008006" key="4">
    <source>
        <dbReference type="Google" id="ProtNLM"/>
    </source>
</evidence>
<feature type="transmembrane region" description="Helical" evidence="1">
    <location>
        <begin position="130"/>
        <end position="150"/>
    </location>
</feature>
<reference evidence="2 3" key="1">
    <citation type="journal article" date="2014" name="Mol. Biol. Evol.">
        <title>Massive expansion of Ubiquitination-related gene families within the Chlamydiae.</title>
        <authorList>
            <person name="Domman D."/>
            <person name="Collingro A."/>
            <person name="Lagkouvardos I."/>
            <person name="Gehre L."/>
            <person name="Weinmaier T."/>
            <person name="Rattei T."/>
            <person name="Subtil A."/>
            <person name="Horn M."/>
        </authorList>
    </citation>
    <scope>NUCLEOTIDE SEQUENCE [LARGE SCALE GENOMIC DNA]</scope>
    <source>
        <strain evidence="2 3">OEW1</strain>
    </source>
</reference>
<accession>A0A0C1CCS3</accession>